<accession>A0A426Y7I3</accession>
<sequence length="76" mass="8836">MSKPPAQLYQSTTRGRPHTDDDDDDDDLLRRIELSLERSERNVICVSDVFVYNTNPSEKVARLDHAMHRLSPVKKR</sequence>
<dbReference type="AlphaFoldDB" id="A0A426Y7I3"/>
<organism evidence="2 3">
    <name type="scientific">Ensete ventricosum</name>
    <name type="common">Abyssinian banana</name>
    <name type="synonym">Musa ensete</name>
    <dbReference type="NCBI Taxonomy" id="4639"/>
    <lineage>
        <taxon>Eukaryota</taxon>
        <taxon>Viridiplantae</taxon>
        <taxon>Streptophyta</taxon>
        <taxon>Embryophyta</taxon>
        <taxon>Tracheophyta</taxon>
        <taxon>Spermatophyta</taxon>
        <taxon>Magnoliopsida</taxon>
        <taxon>Liliopsida</taxon>
        <taxon>Zingiberales</taxon>
        <taxon>Musaceae</taxon>
        <taxon>Ensete</taxon>
    </lineage>
</organism>
<evidence type="ECO:0000313" key="3">
    <source>
        <dbReference type="Proteomes" id="UP000287651"/>
    </source>
</evidence>
<dbReference type="EMBL" id="AMZH03014414">
    <property type="protein sequence ID" value="RRT47679.1"/>
    <property type="molecule type" value="Genomic_DNA"/>
</dbReference>
<dbReference type="Proteomes" id="UP000287651">
    <property type="component" value="Unassembled WGS sequence"/>
</dbReference>
<feature type="region of interest" description="Disordered" evidence="1">
    <location>
        <begin position="1"/>
        <end position="26"/>
    </location>
</feature>
<proteinExistence type="predicted"/>
<comment type="caution">
    <text evidence="2">The sequence shown here is derived from an EMBL/GenBank/DDBJ whole genome shotgun (WGS) entry which is preliminary data.</text>
</comment>
<evidence type="ECO:0000313" key="2">
    <source>
        <dbReference type="EMBL" id="RRT47679.1"/>
    </source>
</evidence>
<evidence type="ECO:0000256" key="1">
    <source>
        <dbReference type="SAM" id="MobiDB-lite"/>
    </source>
</evidence>
<protein>
    <submittedName>
        <fullName evidence="2">Uncharacterized protein</fullName>
    </submittedName>
</protein>
<gene>
    <name evidence="2" type="ORF">B296_00017517</name>
</gene>
<name>A0A426Y7I3_ENSVE</name>
<reference evidence="2 3" key="1">
    <citation type="journal article" date="2014" name="Agronomy (Basel)">
        <title>A Draft Genome Sequence for Ensete ventricosum, the Drought-Tolerant Tree Against Hunger.</title>
        <authorList>
            <person name="Harrison J."/>
            <person name="Moore K.A."/>
            <person name="Paszkiewicz K."/>
            <person name="Jones T."/>
            <person name="Grant M."/>
            <person name="Ambacheew D."/>
            <person name="Muzemil S."/>
            <person name="Studholme D.J."/>
        </authorList>
    </citation>
    <scope>NUCLEOTIDE SEQUENCE [LARGE SCALE GENOMIC DNA]</scope>
</reference>